<evidence type="ECO:0000256" key="2">
    <source>
        <dbReference type="ARBA" id="ARBA00014024"/>
    </source>
</evidence>
<comment type="function">
    <text evidence="1">May be involved in the biogenesis of curli organelles.</text>
</comment>
<dbReference type="Pfam" id="PF10627">
    <property type="entry name" value="CsgE"/>
    <property type="match status" value="1"/>
</dbReference>
<feature type="chain" id="PRO_5017963653" description="Curli production assembly/transport component CsgE" evidence="4">
    <location>
        <begin position="20"/>
        <end position="139"/>
    </location>
</feature>
<sequence>MSRLTLGLLLLFALAPLRAQEQPIESQQAESEAELSGLIIDNAITRFGHDFHRYLSFALQDATDLDGDLVVRERPSARWGSLVWVEHGQRIVYRRFLQPNVAEIETIANEAARLIQEDISRNKLQNLLLDTYDMDRDEL</sequence>
<reference evidence="5 6" key="1">
    <citation type="submission" date="2018-10" db="EMBL/GenBank/DDBJ databases">
        <title>Pseudomonas zhaodongensis NEAU-ST5-21(T) genome.</title>
        <authorList>
            <person name="Peng J."/>
            <person name="Liu Z.-P."/>
        </authorList>
    </citation>
    <scope>NUCLEOTIDE SEQUENCE [LARGE SCALE GENOMIC DNA]</scope>
    <source>
        <strain evidence="5 6">NEAU-ST5-21</strain>
    </source>
</reference>
<keyword evidence="3 4" id="KW-0732">Signal</keyword>
<keyword evidence="6" id="KW-1185">Reference proteome</keyword>
<protein>
    <recommendedName>
        <fullName evidence="2">Curli production assembly/transport component CsgE</fullName>
    </recommendedName>
</protein>
<evidence type="ECO:0000256" key="3">
    <source>
        <dbReference type="ARBA" id="ARBA00022729"/>
    </source>
</evidence>
<proteinExistence type="predicted"/>
<evidence type="ECO:0000256" key="4">
    <source>
        <dbReference type="SAM" id="SignalP"/>
    </source>
</evidence>
<evidence type="ECO:0000313" key="6">
    <source>
        <dbReference type="Proteomes" id="UP000269774"/>
    </source>
</evidence>
<dbReference type="Proteomes" id="UP000269774">
    <property type="component" value="Unassembled WGS sequence"/>
</dbReference>
<accession>A0A3M2HKM1</accession>
<evidence type="ECO:0000313" key="5">
    <source>
        <dbReference type="EMBL" id="RMH88915.1"/>
    </source>
</evidence>
<dbReference type="InterPro" id="IPR018900">
    <property type="entry name" value="Curli_CsgE"/>
</dbReference>
<comment type="caution">
    <text evidence="5">The sequence shown here is derived from an EMBL/GenBank/DDBJ whole genome shotgun (WGS) entry which is preliminary data.</text>
</comment>
<dbReference type="RefSeq" id="WP_122167285.1">
    <property type="nucleotide sequence ID" value="NZ_JAMOIB010000006.1"/>
</dbReference>
<gene>
    <name evidence="5" type="ORF">EA797_16920</name>
</gene>
<dbReference type="EMBL" id="RFFM01000004">
    <property type="protein sequence ID" value="RMH88915.1"/>
    <property type="molecule type" value="Genomic_DNA"/>
</dbReference>
<name>A0A3M2HKM1_9GAMM</name>
<dbReference type="AlphaFoldDB" id="A0A3M2HKM1"/>
<dbReference type="OrthoDB" id="6869495at2"/>
<feature type="signal peptide" evidence="4">
    <location>
        <begin position="1"/>
        <end position="19"/>
    </location>
</feature>
<evidence type="ECO:0000256" key="1">
    <source>
        <dbReference type="ARBA" id="ARBA00003989"/>
    </source>
</evidence>
<organism evidence="5 6">
    <name type="scientific">Stutzerimonas zhaodongensis</name>
    <dbReference type="NCBI Taxonomy" id="1176257"/>
    <lineage>
        <taxon>Bacteria</taxon>
        <taxon>Pseudomonadati</taxon>
        <taxon>Pseudomonadota</taxon>
        <taxon>Gammaproteobacteria</taxon>
        <taxon>Pseudomonadales</taxon>
        <taxon>Pseudomonadaceae</taxon>
        <taxon>Stutzerimonas</taxon>
    </lineage>
</organism>